<proteinExistence type="predicted"/>
<name>A0A160NZF9_STRLU</name>
<dbReference type="EMBL" id="AP017424">
    <property type="protein sequence ID" value="BAU83320.1"/>
    <property type="molecule type" value="Genomic_DNA"/>
</dbReference>
<evidence type="ECO:0000313" key="2">
    <source>
        <dbReference type="Proteomes" id="UP000217676"/>
    </source>
</evidence>
<protein>
    <submittedName>
        <fullName evidence="1">Uncharacterized protein</fullName>
    </submittedName>
</protein>
<dbReference type="KEGG" id="slau:SLA_2393"/>
<sequence length="136" mass="15070">MSTTIPTPADVFRRQAHPLIAPGPHDPAADGPFRALYERGITGSRMIRNTKLVALTLASHADWATGRIPQDVQPYLAGLVQETALTTGQVVVSLQILEDRGWISRPSRRVRWDDAPIGLTIPAPILRRLRKAHRQD</sequence>
<keyword evidence="2" id="KW-1185">Reference proteome</keyword>
<reference evidence="1 2" key="1">
    <citation type="journal article" date="2016" name="Genome Announc.">
        <title>Complete Genome Sequence of Thiostrepton-Producing Streptomyces laurentii ATCC 31255.</title>
        <authorList>
            <person name="Doi K."/>
            <person name="Fujino Y."/>
            <person name="Nagayoshi Y."/>
            <person name="Ohshima T."/>
            <person name="Ogata S."/>
        </authorList>
    </citation>
    <scope>NUCLEOTIDE SEQUENCE [LARGE SCALE GENOMIC DNA]</scope>
    <source>
        <strain evidence="1 2">ATCC 31255</strain>
    </source>
</reference>
<organism evidence="1 2">
    <name type="scientific">Streptomyces laurentii</name>
    <dbReference type="NCBI Taxonomy" id="39478"/>
    <lineage>
        <taxon>Bacteria</taxon>
        <taxon>Bacillati</taxon>
        <taxon>Actinomycetota</taxon>
        <taxon>Actinomycetes</taxon>
        <taxon>Kitasatosporales</taxon>
        <taxon>Streptomycetaceae</taxon>
        <taxon>Streptomyces</taxon>
    </lineage>
</organism>
<dbReference type="Proteomes" id="UP000217676">
    <property type="component" value="Chromosome"/>
</dbReference>
<gene>
    <name evidence="1" type="ORF">SLA_2393</name>
</gene>
<evidence type="ECO:0000313" key="1">
    <source>
        <dbReference type="EMBL" id="BAU83320.1"/>
    </source>
</evidence>
<dbReference type="AlphaFoldDB" id="A0A160NZF9"/>
<accession>A0A160NZF9</accession>